<proteinExistence type="inferred from homology"/>
<dbReference type="SUPFAM" id="SSF51120">
    <property type="entry name" value="beta-Roll"/>
    <property type="match status" value="17"/>
</dbReference>
<dbReference type="InterPro" id="IPR011049">
    <property type="entry name" value="Serralysin-like_metalloprot_C"/>
</dbReference>
<comment type="subcellular location">
    <subcellularLocation>
        <location evidence="2">Secreted</location>
    </subcellularLocation>
</comment>
<dbReference type="SUPFAM" id="SSF55486">
    <property type="entry name" value="Metalloproteases ('zincins'), catalytic domain"/>
    <property type="match status" value="1"/>
</dbReference>
<dbReference type="GO" id="GO:0008233">
    <property type="term" value="F:peptidase activity"/>
    <property type="evidence" value="ECO:0007669"/>
    <property type="project" value="UniProtKB-KW"/>
</dbReference>
<sequence>MPSPTGITFSLSSKLTGISALDSLLSGTYWAGANWPLDGPTQLTYSFIEPNTSYFATNYSADNEYNAIYTLSDSQKSGIINALASWSAVANITFTQTTDDISNVGDLRFGGYGLMGNEAAAWAYTPSNTPRGGDVWIGDPTTEYATKGTYDYMTFIHEIGHALGLKHPFSASSANTTILDPALDDVQLTVMSYNNNYSYQPMTPMVLDILAIQALYGANMTWQTGDNVYSWKAYQPIFETIWDAGGNDTIDASSQADRVDINLNEGAYSSIGLPNLTGGSIFHSGLAIAYGAKIENAIGSNFNDILRGNDLDNVLNGGTGNDSMYGGAGNDTYYVDSRDDNIIETSNSPSEIDAVFSTASFSLLYNGENVENLTLLTNANINGYGNASNNVITGNSGNNILDGDAGVDTLIGGTGNDTYVVDNAADVIRETSTLASEIDTVRASISWTLGDNLENLELSGNANINAFGNGQNNVLTGNSGHNVLNGLGGLDTLIGGAGNDAYVIDQAAELDLVKENVNEGSDTLVLEYGVQTSTLIDLNSNTLSNFENVTVNGTGTFNVLGNDRGNSLVGNAFANNLQGGAGNDMLDGGAGSDTLMGGTGDDVYIINSLEDSLVEFANEGTDLVRTSVSYTLGANIEYSELLGTASLNLTGNELNNALTGNDGNNILDGGLGADRMIGGAGNDIYMVDNIGDVVVENGFANYDEVYASVNYTLTTDIESLYLMGSDNLNGTGNYSDNRIAGNSGNNVLDGGYGTDTLIGGLGNDTYIVDNSGDQIIEETNEGYDVVRASVSYALSANIEEAVLLGNASAVLAGNDLNNVLTGNSGDNTLNGGIGADTMTGGDGLDTYYVDNVGDVVIETDASLTALDRVFSSIDYTLGSNVENLILIGNTDLKGTGNAASNRMTGNDGNNLLDGGLGADLMIGGLGYDTYIVDNVGDTISETSTLSYEIDTVWSSVNWALGANLENLYLASTDNLNATGNSLDNTLTGNSGNNILDGGAGNDTLNGGIGADRLVGGTGYDTYIIDNVGDTISETSTAYYEIDTVWSSVTWALGANLEYLFLAGTDNLNATGNSLNNMLTGNSGNNILDGGLGADSMAGGLGNDTYIVDNIGDTVSETSTLANEIDTVRSSVDWTLSANLENLVLTGNAVNGTGNALNNILSGNAGANTLDGGTGADVMTGGDGLDTYYVDNVGDVVIETDASLTALDRVFSSIDYTLGSNVENLILIGNADLKGTGNAASNRMTGNDGNNLLDGGFGADLMIGGLGYDTYIVDNVGDTISETSTLSYEIDTVWSSVTWALGANLENLYLAGTDNLNASGNSLDNTLTGNSGNNILDGGAGNDTLNGGIGADRLVGGTGYDTYIVDNVGDTISETSTASYEIDTVWSSVTWTLGANLEYLFLAGTDNLNATGNSLNNMLTGNSGNNILDGGLGADSMAGGLGNDTYIVDNIGDSVSETSTLANEIDTVRSSVDWTLGANLENLVLIGNAVNGTGNALNNTLTGNAGANTLDGGTGADVMTGGDGLDTYYVDNVGDVVIETDASPTALDRVFSSINYALGANVETLILIGNADLRGTGNAASNRMTGNDGNNVLDGGLGADLMIGGLGYDTYIVDNVGDTISETSTAYYEIDTVWSSVTWALGANLEYLFLAGTDNLNATGNSLNNMLTGNSGNNILDGGLGADSMAGGLGNDTYIVDNIGDSVSETSTLANEIDTVRSSVDWTLGANLENLVLTGNAVNGTGNALNNTLTGNAGANTLDGGTGADVMTGGDGIDTYYVDNAGDVVIETDASLTALDRVFSSIDYTLGSNVENLILIGNANLKGTGNAVSNRMTGNAGNNVLDGGLGADEMIGGLGNDTYVVDNAGDSVSETSNLASEIDSVWSSINWTLGANFENLVLTGHDNLVGTGNELNNELHGNNGNSTLYGGAGDDTLIGGLGNDIMIGGDGADRYHVNNTGDQVIETDASPTAIDEVIATIDYALGVNLENLTLAGNADLNGTGNGYNNVITGNSGNNVLDGDLGTDTLIGGLGNDTYIVDNVGDTIVEKSTLRSEIDTVRSSINWILGANLENLVLTGSAVRGTGNDLNNMLTGNSENNTLQGGAGDDILDGGSGSDLLMGGAGSDTYYVDDDFDFVMDMGGEANDVDQVMSSVNYTLGSDLENLTLVGIADLNGTGNEKNNVLTGNDGNNTLNGGDGNDILNGGAGMDTMIGGSGDDTYILDQSIELSRVKEAADSGQDWVVIDFSTENQTSFINLDTPYLKYVENLKINGTGAFTLWGNFFDNKLIGNADDNIMDGGIGDDLLDGGAGADRLVGGPGKDTLIGGTGSDQFAFIHLEHMGLGSSRDVINDFSSLEGDKIDFRMLDANLLQNGVNTFSFIGADTFTGAGQLRFVDHILSGNVSGNAGADFEIQLLGVNSFSANDLMA</sequence>
<dbReference type="InterPro" id="IPR050557">
    <property type="entry name" value="RTX_toxin/Mannuronan_C5-epim"/>
</dbReference>
<dbReference type="InterPro" id="IPR018511">
    <property type="entry name" value="Hemolysin-typ_Ca-bd_CS"/>
</dbReference>
<evidence type="ECO:0000256" key="10">
    <source>
        <dbReference type="ARBA" id="ARBA00022837"/>
    </source>
</evidence>
<dbReference type="PROSITE" id="PS00330">
    <property type="entry name" value="HEMOLYSIN_CALCIUM"/>
    <property type="match status" value="5"/>
</dbReference>
<gene>
    <name evidence="12" type="ORF">PS732_00278</name>
</gene>
<dbReference type="InterPro" id="IPR024079">
    <property type="entry name" value="MetalloPept_cat_dom_sf"/>
</dbReference>
<keyword evidence="5" id="KW-0645">Protease</keyword>
<evidence type="ECO:0000256" key="2">
    <source>
        <dbReference type="ARBA" id="ARBA00004613"/>
    </source>
</evidence>
<evidence type="ECO:0000256" key="9">
    <source>
        <dbReference type="ARBA" id="ARBA00022833"/>
    </source>
</evidence>
<dbReference type="InterPro" id="IPR006026">
    <property type="entry name" value="Peptidase_Metallo"/>
</dbReference>
<dbReference type="SMART" id="SM00235">
    <property type="entry name" value="ZnMc"/>
    <property type="match status" value="1"/>
</dbReference>
<evidence type="ECO:0000256" key="3">
    <source>
        <dbReference type="ARBA" id="ARBA00009490"/>
    </source>
</evidence>
<evidence type="ECO:0000256" key="8">
    <source>
        <dbReference type="ARBA" id="ARBA00022801"/>
    </source>
</evidence>
<comment type="similarity">
    <text evidence="3">Belongs to the peptidase M10B family.</text>
</comment>
<dbReference type="GO" id="GO:0005576">
    <property type="term" value="C:extracellular region"/>
    <property type="evidence" value="ECO:0007669"/>
    <property type="project" value="UniProtKB-SubCell"/>
</dbReference>
<dbReference type="CDD" id="cd04277">
    <property type="entry name" value="ZnMc_serralysin_like"/>
    <property type="match status" value="1"/>
</dbReference>
<dbReference type="EMBL" id="CABVIJ010000001">
    <property type="protein sequence ID" value="VVO50264.1"/>
    <property type="molecule type" value="Genomic_DNA"/>
</dbReference>
<dbReference type="Pfam" id="PF00413">
    <property type="entry name" value="Peptidase_M10"/>
    <property type="match status" value="1"/>
</dbReference>
<evidence type="ECO:0000256" key="4">
    <source>
        <dbReference type="ARBA" id="ARBA00022525"/>
    </source>
</evidence>
<dbReference type="GO" id="GO:0006508">
    <property type="term" value="P:proteolysis"/>
    <property type="evidence" value="ECO:0007669"/>
    <property type="project" value="UniProtKB-KW"/>
</dbReference>
<dbReference type="PANTHER" id="PTHR38340:SF1">
    <property type="entry name" value="S-LAYER PROTEIN"/>
    <property type="match status" value="1"/>
</dbReference>
<name>A0ABD7V9G9_PSEFL</name>
<reference evidence="12 13" key="1">
    <citation type="submission" date="2019-09" db="EMBL/GenBank/DDBJ databases">
        <authorList>
            <person name="Chandra G."/>
            <person name="Truman W A."/>
        </authorList>
    </citation>
    <scope>NUCLEOTIDE SEQUENCE [LARGE SCALE GENOMIC DNA]</scope>
    <source>
        <strain evidence="12">PS732</strain>
    </source>
</reference>
<dbReference type="PRINTS" id="PR00313">
    <property type="entry name" value="CABNDNGRPT"/>
</dbReference>
<organism evidence="12 13">
    <name type="scientific">Pseudomonas fluorescens</name>
    <dbReference type="NCBI Taxonomy" id="294"/>
    <lineage>
        <taxon>Bacteria</taxon>
        <taxon>Pseudomonadati</taxon>
        <taxon>Pseudomonadota</taxon>
        <taxon>Gammaproteobacteria</taxon>
        <taxon>Pseudomonadales</taxon>
        <taxon>Pseudomonadaceae</taxon>
        <taxon>Pseudomonas</taxon>
    </lineage>
</organism>
<dbReference type="Pfam" id="PF00353">
    <property type="entry name" value="HemolysinCabind"/>
    <property type="match status" value="25"/>
</dbReference>
<accession>A0ABD7V9G9</accession>
<dbReference type="GO" id="GO:0046872">
    <property type="term" value="F:metal ion binding"/>
    <property type="evidence" value="ECO:0007669"/>
    <property type="project" value="UniProtKB-KW"/>
</dbReference>
<evidence type="ECO:0000313" key="12">
    <source>
        <dbReference type="EMBL" id="VVO50264.1"/>
    </source>
</evidence>
<dbReference type="RefSeq" id="WP_150595800.1">
    <property type="nucleotide sequence ID" value="NZ_CABVIJ010000001.1"/>
</dbReference>
<evidence type="ECO:0000256" key="5">
    <source>
        <dbReference type="ARBA" id="ARBA00022670"/>
    </source>
</evidence>
<dbReference type="InterPro" id="IPR034033">
    <property type="entry name" value="Serralysin-like"/>
</dbReference>
<dbReference type="Gene3D" id="2.150.10.10">
    <property type="entry name" value="Serralysin-like metalloprotease, C-terminal"/>
    <property type="match status" value="13"/>
</dbReference>
<dbReference type="Pfam" id="PF08548">
    <property type="entry name" value="Peptidase_M10_C"/>
    <property type="match status" value="1"/>
</dbReference>
<evidence type="ECO:0000256" key="1">
    <source>
        <dbReference type="ARBA" id="ARBA00001913"/>
    </source>
</evidence>
<keyword evidence="7" id="KW-0677">Repeat</keyword>
<evidence type="ECO:0000256" key="6">
    <source>
        <dbReference type="ARBA" id="ARBA00022723"/>
    </source>
</evidence>
<comment type="caution">
    <text evidence="12">The sequence shown here is derived from an EMBL/GenBank/DDBJ whole genome shotgun (WGS) entry which is preliminary data.</text>
</comment>
<dbReference type="Proteomes" id="UP000325779">
    <property type="component" value="Unassembled WGS sequence"/>
</dbReference>
<evidence type="ECO:0000313" key="13">
    <source>
        <dbReference type="Proteomes" id="UP000325779"/>
    </source>
</evidence>
<dbReference type="InterPro" id="IPR001343">
    <property type="entry name" value="Hemolysn_Ca-bd"/>
</dbReference>
<keyword evidence="8" id="KW-0378">Hydrolase</keyword>
<keyword evidence="4" id="KW-0964">Secreted</keyword>
<protein>
    <recommendedName>
        <fullName evidence="11">Peptidase metallopeptidase domain-containing protein</fullName>
    </recommendedName>
</protein>
<dbReference type="PANTHER" id="PTHR38340">
    <property type="entry name" value="S-LAYER PROTEIN"/>
    <property type="match status" value="1"/>
</dbReference>
<dbReference type="InterPro" id="IPR001818">
    <property type="entry name" value="Pept_M10_metallopeptidase"/>
</dbReference>
<keyword evidence="10" id="KW-0106">Calcium</keyword>
<evidence type="ECO:0000259" key="11">
    <source>
        <dbReference type="SMART" id="SM00235"/>
    </source>
</evidence>
<comment type="cofactor">
    <cofactor evidence="1">
        <name>Ca(2+)</name>
        <dbReference type="ChEBI" id="CHEBI:29108"/>
    </cofactor>
</comment>
<keyword evidence="9" id="KW-0862">Zinc</keyword>
<dbReference type="InterPro" id="IPR013858">
    <property type="entry name" value="Peptidase_M10B_C"/>
</dbReference>
<evidence type="ECO:0000256" key="7">
    <source>
        <dbReference type="ARBA" id="ARBA00022737"/>
    </source>
</evidence>
<dbReference type="Gene3D" id="3.40.390.10">
    <property type="entry name" value="Collagenase (Catalytic Domain)"/>
    <property type="match status" value="1"/>
</dbReference>
<keyword evidence="6" id="KW-0479">Metal-binding</keyword>
<feature type="domain" description="Peptidase metallopeptidase" evidence="11">
    <location>
        <begin position="41"/>
        <end position="201"/>
    </location>
</feature>